<reference evidence="2" key="1">
    <citation type="submission" date="2020-02" db="EMBL/GenBank/DDBJ databases">
        <authorList>
            <person name="Meier V. D."/>
        </authorList>
    </citation>
    <scope>NUCLEOTIDE SEQUENCE</scope>
    <source>
        <strain evidence="2">AVDCRST_MAG11</strain>
    </source>
</reference>
<dbReference type="PROSITE" id="PS51108">
    <property type="entry name" value="PTS_EIID"/>
    <property type="match status" value="1"/>
</dbReference>
<evidence type="ECO:0008006" key="3">
    <source>
        <dbReference type="Google" id="ProtNLM"/>
    </source>
</evidence>
<dbReference type="EMBL" id="CADCTU010000652">
    <property type="protein sequence ID" value="CAA9341054.1"/>
    <property type="molecule type" value="Genomic_DNA"/>
</dbReference>
<proteinExistence type="predicted"/>
<dbReference type="GO" id="GO:0016020">
    <property type="term" value="C:membrane"/>
    <property type="evidence" value="ECO:0007669"/>
    <property type="project" value="InterPro"/>
</dbReference>
<feature type="transmembrane region" description="Helical" evidence="1">
    <location>
        <begin position="128"/>
        <end position="157"/>
    </location>
</feature>
<dbReference type="Pfam" id="PF03613">
    <property type="entry name" value="EIID-AGA"/>
    <property type="match status" value="1"/>
</dbReference>
<evidence type="ECO:0000313" key="2">
    <source>
        <dbReference type="EMBL" id="CAA9341054.1"/>
    </source>
</evidence>
<gene>
    <name evidence="2" type="ORF">AVDCRST_MAG11-2972</name>
</gene>
<keyword evidence="1" id="KW-1133">Transmembrane helix</keyword>
<evidence type="ECO:0000256" key="1">
    <source>
        <dbReference type="SAM" id="Phobius"/>
    </source>
</evidence>
<protein>
    <recommendedName>
        <fullName evidence="3">PTS system, mannose-specific IID component</fullName>
    </recommendedName>
</protein>
<sequence>MDALITPTTAAPPPVRALPIATQGAMLLRLLAVQGSWNYENLAGNGIAFCIEPALRLLPGGRGGEAYRTALAREARFFNAHPYLAAVAVGALARAELDGEPGARIDRFRTALCGPLGSVGDQLVWAGWLPLCSVLALCAYAFGASAGAVLAVFLGLYNAGHLALRAWGLRTGWRGGLRVATALGNPLLRRGPALLARAVALAGGAAVPLALHRLAGGGEPLAAIVVAVAVGVVLLARSHDRLHGWQLALVLLIALALFSVARHG</sequence>
<keyword evidence="1" id="KW-0812">Transmembrane</keyword>
<feature type="transmembrane region" description="Helical" evidence="1">
    <location>
        <begin position="244"/>
        <end position="261"/>
    </location>
</feature>
<accession>A0A6J4LT97</accession>
<organism evidence="2">
    <name type="scientific">uncultured Gemmatimonadaceae bacterium</name>
    <dbReference type="NCBI Taxonomy" id="246130"/>
    <lineage>
        <taxon>Bacteria</taxon>
        <taxon>Pseudomonadati</taxon>
        <taxon>Gemmatimonadota</taxon>
        <taxon>Gemmatimonadia</taxon>
        <taxon>Gemmatimonadales</taxon>
        <taxon>Gemmatimonadaceae</taxon>
        <taxon>environmental samples</taxon>
    </lineage>
</organism>
<feature type="transmembrane region" description="Helical" evidence="1">
    <location>
        <begin position="221"/>
        <end position="237"/>
    </location>
</feature>
<name>A0A6J4LT97_9BACT</name>
<dbReference type="InterPro" id="IPR004704">
    <property type="entry name" value="PTS_IID_man"/>
</dbReference>
<keyword evidence="1" id="KW-0472">Membrane</keyword>
<dbReference type="AlphaFoldDB" id="A0A6J4LT97"/>
<dbReference type="GO" id="GO:0009401">
    <property type="term" value="P:phosphoenolpyruvate-dependent sugar phosphotransferase system"/>
    <property type="evidence" value="ECO:0007669"/>
    <property type="project" value="InterPro"/>
</dbReference>